<evidence type="ECO:0000313" key="9">
    <source>
        <dbReference type="Proteomes" id="UP000680279"/>
    </source>
</evidence>
<evidence type="ECO:0000256" key="5">
    <source>
        <dbReference type="ARBA" id="ARBA00022989"/>
    </source>
</evidence>
<proteinExistence type="inferred from homology"/>
<feature type="transmembrane region" description="Helical" evidence="7">
    <location>
        <begin position="178"/>
        <end position="197"/>
    </location>
</feature>
<feature type="transmembrane region" description="Helical" evidence="7">
    <location>
        <begin position="393"/>
        <end position="416"/>
    </location>
</feature>
<comment type="subcellular location">
    <subcellularLocation>
        <location evidence="1">Cell membrane</location>
        <topology evidence="1">Multi-pass membrane protein</topology>
    </subcellularLocation>
</comment>
<feature type="transmembrane region" description="Helical" evidence="7">
    <location>
        <begin position="368"/>
        <end position="387"/>
    </location>
</feature>
<keyword evidence="3" id="KW-1003">Cell membrane</keyword>
<evidence type="ECO:0000256" key="2">
    <source>
        <dbReference type="ARBA" id="ARBA00007430"/>
    </source>
</evidence>
<feature type="transmembrane region" description="Helical" evidence="7">
    <location>
        <begin position="83"/>
        <end position="102"/>
    </location>
</feature>
<dbReference type="RefSeq" id="WP_212963924.1">
    <property type="nucleotide sequence ID" value="NZ_BOQT01000027.1"/>
</dbReference>
<feature type="transmembrane region" description="Helical" evidence="7">
    <location>
        <begin position="122"/>
        <end position="143"/>
    </location>
</feature>
<keyword evidence="4 7" id="KW-0812">Transmembrane</keyword>
<accession>A0ABQ4KBQ7</accession>
<keyword evidence="9" id="KW-1185">Reference proteome</keyword>
<name>A0ABQ4KBQ7_9BACI</name>
<evidence type="ECO:0000256" key="4">
    <source>
        <dbReference type="ARBA" id="ARBA00022692"/>
    </source>
</evidence>
<organism evidence="8 9">
    <name type="scientific">Siminovitchia fordii</name>
    <dbReference type="NCBI Taxonomy" id="254759"/>
    <lineage>
        <taxon>Bacteria</taxon>
        <taxon>Bacillati</taxon>
        <taxon>Bacillota</taxon>
        <taxon>Bacilli</taxon>
        <taxon>Bacillales</taxon>
        <taxon>Bacillaceae</taxon>
        <taxon>Siminovitchia</taxon>
    </lineage>
</organism>
<comment type="caution">
    <text evidence="8">The sequence shown here is derived from an EMBL/GenBank/DDBJ whole genome shotgun (WGS) entry which is preliminary data.</text>
</comment>
<gene>
    <name evidence="8" type="primary">wzx</name>
    <name evidence="8" type="ORF">J1TS3_42930</name>
</gene>
<protein>
    <submittedName>
        <fullName evidence="8">O-antigen translocase</fullName>
    </submittedName>
</protein>
<feature type="transmembrane region" description="Helical" evidence="7">
    <location>
        <begin position="50"/>
        <end position="71"/>
    </location>
</feature>
<keyword evidence="6 7" id="KW-0472">Membrane</keyword>
<dbReference type="Pfam" id="PF13440">
    <property type="entry name" value="Polysacc_synt_3"/>
    <property type="match status" value="1"/>
</dbReference>
<comment type="similarity">
    <text evidence="2">Belongs to the polysaccharide synthase family.</text>
</comment>
<dbReference type="InterPro" id="IPR050833">
    <property type="entry name" value="Poly_Biosynth_Transport"/>
</dbReference>
<keyword evidence="5 7" id="KW-1133">Transmembrane helix</keyword>
<feature type="transmembrane region" description="Helical" evidence="7">
    <location>
        <begin position="305"/>
        <end position="325"/>
    </location>
</feature>
<evidence type="ECO:0000313" key="8">
    <source>
        <dbReference type="EMBL" id="GIN23159.1"/>
    </source>
</evidence>
<evidence type="ECO:0000256" key="6">
    <source>
        <dbReference type="ARBA" id="ARBA00023136"/>
    </source>
</evidence>
<dbReference type="Proteomes" id="UP000680279">
    <property type="component" value="Unassembled WGS sequence"/>
</dbReference>
<dbReference type="PANTHER" id="PTHR30250:SF10">
    <property type="entry name" value="LIPOPOLYSACCHARIDE BIOSYNTHESIS PROTEIN WZXC"/>
    <property type="match status" value="1"/>
</dbReference>
<evidence type="ECO:0000256" key="7">
    <source>
        <dbReference type="SAM" id="Phobius"/>
    </source>
</evidence>
<sequence>MIGIKRMMNKNRFMRNFLSLFSATLFAQLINIGASPILTRIYSPQEFGYYSFYISICTILIVFVTGRYEYAINTVKTEKESQTLFKLVIGLSLVFSIMFFLLERLLFDKIVTLFKLESMSSLLYFIPLTLLGMGIMQGLNYYLNKHKNFNIIAKGKVLQSTVTSGGSIFLGVSGFNSIGLIFSNIIGIFISIFYQIYSKKLCFLFNIKQYNYYKVLKSAKKHRYYPIYNSTSAFFDNIAMQAPVFILMKAFAESIVGYYSLTVRVIGMPLTLISTSVSQVFLSEIAELHNNGQDYKRILFKALKALSIIGLLPTLFLILAGPWAFTTVFGEQWKLAGELSRILAFSYFAKFVVSPLSVIFFVVNRVKLLSVIQIIRSFSTVTVLLISSYSNDIFIVVISFTLHEIIFYLVYLFFILKIKN</sequence>
<evidence type="ECO:0000256" key="3">
    <source>
        <dbReference type="ARBA" id="ARBA00022475"/>
    </source>
</evidence>
<evidence type="ECO:0000256" key="1">
    <source>
        <dbReference type="ARBA" id="ARBA00004651"/>
    </source>
</evidence>
<dbReference type="PANTHER" id="PTHR30250">
    <property type="entry name" value="PST FAMILY PREDICTED COLANIC ACID TRANSPORTER"/>
    <property type="match status" value="1"/>
</dbReference>
<dbReference type="EMBL" id="BOQT01000027">
    <property type="protein sequence ID" value="GIN23159.1"/>
    <property type="molecule type" value="Genomic_DNA"/>
</dbReference>
<reference evidence="8 9" key="1">
    <citation type="submission" date="2021-03" db="EMBL/GenBank/DDBJ databases">
        <title>Antimicrobial resistance genes in bacteria isolated from Japanese honey, and their potential for conferring macrolide and lincosamide resistance in the American foulbrood pathogen Paenibacillus larvae.</title>
        <authorList>
            <person name="Okamoto M."/>
            <person name="Kumagai M."/>
            <person name="Kanamori H."/>
            <person name="Takamatsu D."/>
        </authorList>
    </citation>
    <scope>NUCLEOTIDE SEQUENCE [LARGE SCALE GENOMIC DNA]</scope>
    <source>
        <strain evidence="8 9">J1TS3</strain>
    </source>
</reference>
<feature type="transmembrane region" description="Helical" evidence="7">
    <location>
        <begin position="345"/>
        <end position="363"/>
    </location>
</feature>